<dbReference type="NCBIfam" id="TIGR02824">
    <property type="entry name" value="quinone_pig3"/>
    <property type="match status" value="1"/>
</dbReference>
<dbReference type="STRING" id="376489.A5892_07900"/>
<evidence type="ECO:0000313" key="4">
    <source>
        <dbReference type="EMBL" id="ANF57397.1"/>
    </source>
</evidence>
<dbReference type="InterPro" id="IPR036291">
    <property type="entry name" value="NAD(P)-bd_dom_sf"/>
</dbReference>
<dbReference type="InterPro" id="IPR013154">
    <property type="entry name" value="ADH-like_N"/>
</dbReference>
<dbReference type="RefSeq" id="WP_064122348.1">
    <property type="nucleotide sequence ID" value="NZ_CP015243.1"/>
</dbReference>
<dbReference type="GO" id="GO:0016651">
    <property type="term" value="F:oxidoreductase activity, acting on NAD(P)H"/>
    <property type="evidence" value="ECO:0007669"/>
    <property type="project" value="TreeGrafter"/>
</dbReference>
<dbReference type="InterPro" id="IPR014189">
    <property type="entry name" value="Quinone_OxRdtase_PIG3"/>
</dbReference>
<evidence type="ECO:0000313" key="5">
    <source>
        <dbReference type="Proteomes" id="UP000077875"/>
    </source>
</evidence>
<name>A0A172YDT2_9GAMM</name>
<keyword evidence="5" id="KW-1185">Reference proteome</keyword>
<dbReference type="InterPro" id="IPR020843">
    <property type="entry name" value="ER"/>
</dbReference>
<feature type="domain" description="Enoyl reductase (ER)" evidence="3">
    <location>
        <begin position="18"/>
        <end position="332"/>
    </location>
</feature>
<dbReference type="SUPFAM" id="SSF51735">
    <property type="entry name" value="NAD(P)-binding Rossmann-fold domains"/>
    <property type="match status" value="1"/>
</dbReference>
<dbReference type="GO" id="GO:0070402">
    <property type="term" value="F:NADPH binding"/>
    <property type="evidence" value="ECO:0007669"/>
    <property type="project" value="TreeGrafter"/>
</dbReference>
<dbReference type="SUPFAM" id="SSF50129">
    <property type="entry name" value="GroES-like"/>
    <property type="match status" value="1"/>
</dbReference>
<sequence length="337" mass="35861">MNQSLPSHMNVIEFDGAGGPEVVVIREHALPTPGPGEILVKVAAAGVNRPDVMQRQGKYPPPPGASHIPGLEIAGRVIGLGAGATRFDEGERVCGLVAGGGYAEYCVIHEDNALHIPTGIGMVEAAALPETFMTVWTNLFQDGRLKAGDRVLIHGGSSGIGTTAIMLARAFAAEQVIVTVGSQAKAEACLKLGASAAINYREQDFVEEVSRLTDGHGVDLILDMIGGDYVTRNYRAAAKFGRIIQIATQRGHGHDVELFELMKKRLTHTGSTLRARSVAEKAEVARELEREVWPLIERGEIKPLIDATFPLARAADAHALMDAGHHIGKIVLVVGEG</sequence>
<dbReference type="SMART" id="SM00829">
    <property type="entry name" value="PKS_ER"/>
    <property type="match status" value="1"/>
</dbReference>
<dbReference type="Gene3D" id="3.90.180.10">
    <property type="entry name" value="Medium-chain alcohol dehydrogenases, catalytic domain"/>
    <property type="match status" value="1"/>
</dbReference>
<evidence type="ECO:0000256" key="2">
    <source>
        <dbReference type="ARBA" id="ARBA00023002"/>
    </source>
</evidence>
<dbReference type="KEGG" id="haa:A5892_07900"/>
<dbReference type="Proteomes" id="UP000077875">
    <property type="component" value="Chromosome"/>
</dbReference>
<evidence type="ECO:0000256" key="1">
    <source>
        <dbReference type="ARBA" id="ARBA00022857"/>
    </source>
</evidence>
<organism evidence="4 5">
    <name type="scientific">Halotalea alkalilenta</name>
    <dbReference type="NCBI Taxonomy" id="376489"/>
    <lineage>
        <taxon>Bacteria</taxon>
        <taxon>Pseudomonadati</taxon>
        <taxon>Pseudomonadota</taxon>
        <taxon>Gammaproteobacteria</taxon>
        <taxon>Oceanospirillales</taxon>
        <taxon>Halomonadaceae</taxon>
        <taxon>Halotalea</taxon>
    </lineage>
</organism>
<keyword evidence="1" id="KW-0521">NADP</keyword>
<dbReference type="PANTHER" id="PTHR48106">
    <property type="entry name" value="QUINONE OXIDOREDUCTASE PIG3-RELATED"/>
    <property type="match status" value="1"/>
</dbReference>
<dbReference type="Gene3D" id="3.40.50.720">
    <property type="entry name" value="NAD(P)-binding Rossmann-like Domain"/>
    <property type="match status" value="1"/>
</dbReference>
<evidence type="ECO:0000259" key="3">
    <source>
        <dbReference type="SMART" id="SM00829"/>
    </source>
</evidence>
<accession>A0A172YDT2</accession>
<dbReference type="CDD" id="cd05276">
    <property type="entry name" value="p53_inducible_oxidoreductase"/>
    <property type="match status" value="1"/>
</dbReference>
<gene>
    <name evidence="4" type="ORF">A5892_07900</name>
</gene>
<dbReference type="Pfam" id="PF13602">
    <property type="entry name" value="ADH_zinc_N_2"/>
    <property type="match status" value="1"/>
</dbReference>
<keyword evidence="2" id="KW-0560">Oxidoreductase</keyword>
<dbReference type="AlphaFoldDB" id="A0A172YDT2"/>
<reference evidence="4 5" key="1">
    <citation type="submission" date="2016-04" db="EMBL/GenBank/DDBJ databases">
        <title>Complete Genome Sequence of Halotalea alkalilenta IHB B 13600.</title>
        <authorList>
            <person name="Swarnkar M.K."/>
            <person name="Sharma A."/>
            <person name="Kaushal K."/>
            <person name="Soni R."/>
            <person name="Rana S."/>
            <person name="Singh A.K."/>
            <person name="Gulati A."/>
        </authorList>
    </citation>
    <scope>NUCLEOTIDE SEQUENCE [LARGE SCALE GENOMIC DNA]</scope>
    <source>
        <strain evidence="4 5">IHB B 13600</strain>
    </source>
</reference>
<protein>
    <submittedName>
        <fullName evidence="4">Zinc-binding dehydrogenase</fullName>
    </submittedName>
</protein>
<dbReference type="InterPro" id="IPR011032">
    <property type="entry name" value="GroES-like_sf"/>
</dbReference>
<dbReference type="Pfam" id="PF08240">
    <property type="entry name" value="ADH_N"/>
    <property type="match status" value="1"/>
</dbReference>
<dbReference type="EMBL" id="CP015243">
    <property type="protein sequence ID" value="ANF57397.1"/>
    <property type="molecule type" value="Genomic_DNA"/>
</dbReference>
<proteinExistence type="predicted"/>
<dbReference type="PANTHER" id="PTHR48106:SF8">
    <property type="entry name" value="OS02G0805600 PROTEIN"/>
    <property type="match status" value="1"/>
</dbReference>